<dbReference type="SMART" id="SM00419">
    <property type="entry name" value="HTH_CRP"/>
    <property type="match status" value="1"/>
</dbReference>
<dbReference type="Gene3D" id="1.10.10.10">
    <property type="entry name" value="Winged helix-like DNA-binding domain superfamily/Winged helix DNA-binding domain"/>
    <property type="match status" value="1"/>
</dbReference>
<dbReference type="Gene3D" id="2.60.120.10">
    <property type="entry name" value="Jelly Rolls"/>
    <property type="match status" value="1"/>
</dbReference>
<sequence length="225" mass="25111">MLRQFLNDEAIGAPLARAPQAPGDLNTYLSMAGARMHYERNSEIFGENEAADYIYVVVSGAVRSCTLLRDGRRHIAGFHLPGDIFGLEMGGEHRFSAEAIGDSTILVIKRSSLFGLMEREPSAAGGLWAETLRDLQRAQSHMLLLARKNAQEKLAHFLLEMAERLSCEETLELPMCRQDIADYLGLTIETVSRMLTQLEKSGTIQLPSSRQVVLRDRKALHRLDS</sequence>
<reference evidence="7 8" key="1">
    <citation type="submission" date="2016-10" db="EMBL/GenBank/DDBJ databases">
        <authorList>
            <person name="de Groot N.N."/>
        </authorList>
    </citation>
    <scope>NUCLEOTIDE SEQUENCE [LARGE SCALE GENOMIC DNA]</scope>
    <source>
        <strain evidence="7 8">A52C2</strain>
    </source>
</reference>
<dbReference type="InterPro" id="IPR012318">
    <property type="entry name" value="HTH_CRP"/>
</dbReference>
<dbReference type="GO" id="GO:0003677">
    <property type="term" value="F:DNA binding"/>
    <property type="evidence" value="ECO:0007669"/>
    <property type="project" value="UniProtKB-KW"/>
</dbReference>
<feature type="domain" description="HTH crp-type" evidence="6">
    <location>
        <begin position="148"/>
        <end position="218"/>
    </location>
</feature>
<dbReference type="GO" id="GO:0005829">
    <property type="term" value="C:cytosol"/>
    <property type="evidence" value="ECO:0007669"/>
    <property type="project" value="TreeGrafter"/>
</dbReference>
<dbReference type="SMART" id="SM00100">
    <property type="entry name" value="cNMP"/>
    <property type="match status" value="1"/>
</dbReference>
<keyword evidence="4" id="KW-0535">Nitrogen fixation</keyword>
<dbReference type="InterPro" id="IPR000595">
    <property type="entry name" value="cNMP-bd_dom"/>
</dbReference>
<evidence type="ECO:0000313" key="8">
    <source>
        <dbReference type="Proteomes" id="UP000199647"/>
    </source>
</evidence>
<dbReference type="PROSITE" id="PS50042">
    <property type="entry name" value="CNMP_BINDING_3"/>
    <property type="match status" value="1"/>
</dbReference>
<gene>
    <name evidence="7" type="ORF">SAMN05216548_101343</name>
</gene>
<feature type="domain" description="Cyclic nucleotide-binding" evidence="5">
    <location>
        <begin position="37"/>
        <end position="86"/>
    </location>
</feature>
<dbReference type="PRINTS" id="PR00034">
    <property type="entry name" value="HTHCRP"/>
</dbReference>
<dbReference type="SUPFAM" id="SSF46785">
    <property type="entry name" value="Winged helix' DNA-binding domain"/>
    <property type="match status" value="1"/>
</dbReference>
<organism evidence="7 8">
    <name type="scientific">Faunimonas pinastri</name>
    <dbReference type="NCBI Taxonomy" id="1855383"/>
    <lineage>
        <taxon>Bacteria</taxon>
        <taxon>Pseudomonadati</taxon>
        <taxon>Pseudomonadota</taxon>
        <taxon>Alphaproteobacteria</taxon>
        <taxon>Hyphomicrobiales</taxon>
        <taxon>Afifellaceae</taxon>
        <taxon>Faunimonas</taxon>
    </lineage>
</organism>
<dbReference type="Pfam" id="PF13545">
    <property type="entry name" value="HTH_Crp_2"/>
    <property type="match status" value="1"/>
</dbReference>
<dbReference type="GO" id="GO:0003700">
    <property type="term" value="F:DNA-binding transcription factor activity"/>
    <property type="evidence" value="ECO:0007669"/>
    <property type="project" value="TreeGrafter"/>
</dbReference>
<evidence type="ECO:0000256" key="4">
    <source>
        <dbReference type="ARBA" id="ARBA00023231"/>
    </source>
</evidence>
<dbReference type="RefSeq" id="WP_092494849.1">
    <property type="nucleotide sequence ID" value="NZ_FOFG01000001.1"/>
</dbReference>
<dbReference type="CDD" id="cd00038">
    <property type="entry name" value="CAP_ED"/>
    <property type="match status" value="1"/>
</dbReference>
<dbReference type="InterPro" id="IPR014710">
    <property type="entry name" value="RmlC-like_jellyroll"/>
</dbReference>
<dbReference type="SUPFAM" id="SSF51206">
    <property type="entry name" value="cAMP-binding domain-like"/>
    <property type="match status" value="1"/>
</dbReference>
<name>A0A1H9A7D7_9HYPH</name>
<protein>
    <submittedName>
        <fullName evidence="7">Transcriptional regulator, Crp/Fnr family</fullName>
    </submittedName>
</protein>
<dbReference type="InterPro" id="IPR036388">
    <property type="entry name" value="WH-like_DNA-bd_sf"/>
</dbReference>
<accession>A0A1H9A7D7</accession>
<dbReference type="FunFam" id="1.10.10.10:FF:000028">
    <property type="entry name" value="Fumarate/nitrate reduction transcriptional regulator Fnr"/>
    <property type="match status" value="1"/>
</dbReference>
<dbReference type="EMBL" id="FOFG01000001">
    <property type="protein sequence ID" value="SEP72393.1"/>
    <property type="molecule type" value="Genomic_DNA"/>
</dbReference>
<dbReference type="InterPro" id="IPR018490">
    <property type="entry name" value="cNMP-bd_dom_sf"/>
</dbReference>
<keyword evidence="1" id="KW-0805">Transcription regulation</keyword>
<dbReference type="PROSITE" id="PS51063">
    <property type="entry name" value="HTH_CRP_2"/>
    <property type="match status" value="1"/>
</dbReference>
<dbReference type="PANTHER" id="PTHR24567">
    <property type="entry name" value="CRP FAMILY TRANSCRIPTIONAL REGULATORY PROTEIN"/>
    <property type="match status" value="1"/>
</dbReference>
<keyword evidence="3" id="KW-0804">Transcription</keyword>
<dbReference type="CDD" id="cd00092">
    <property type="entry name" value="HTH_CRP"/>
    <property type="match status" value="1"/>
</dbReference>
<dbReference type="OrthoDB" id="7643467at2"/>
<keyword evidence="8" id="KW-1185">Reference proteome</keyword>
<evidence type="ECO:0000256" key="1">
    <source>
        <dbReference type="ARBA" id="ARBA00023015"/>
    </source>
</evidence>
<dbReference type="Proteomes" id="UP000199647">
    <property type="component" value="Unassembled WGS sequence"/>
</dbReference>
<evidence type="ECO:0000256" key="3">
    <source>
        <dbReference type="ARBA" id="ARBA00023163"/>
    </source>
</evidence>
<dbReference type="PANTHER" id="PTHR24567:SF75">
    <property type="entry name" value="FUMARATE AND NITRATE REDUCTION REGULATORY PROTEIN"/>
    <property type="match status" value="1"/>
</dbReference>
<dbReference type="InterPro" id="IPR036390">
    <property type="entry name" value="WH_DNA-bd_sf"/>
</dbReference>
<evidence type="ECO:0000256" key="2">
    <source>
        <dbReference type="ARBA" id="ARBA00023125"/>
    </source>
</evidence>
<dbReference type="STRING" id="1855383.SAMN05216548_101343"/>
<proteinExistence type="predicted"/>
<evidence type="ECO:0000259" key="6">
    <source>
        <dbReference type="PROSITE" id="PS51063"/>
    </source>
</evidence>
<dbReference type="Pfam" id="PF00027">
    <property type="entry name" value="cNMP_binding"/>
    <property type="match status" value="1"/>
</dbReference>
<keyword evidence="2" id="KW-0238">DNA-binding</keyword>
<dbReference type="AlphaFoldDB" id="A0A1H9A7D7"/>
<evidence type="ECO:0000313" key="7">
    <source>
        <dbReference type="EMBL" id="SEP72393.1"/>
    </source>
</evidence>
<dbReference type="InterPro" id="IPR050397">
    <property type="entry name" value="Env_Response_Regulators"/>
</dbReference>
<evidence type="ECO:0000259" key="5">
    <source>
        <dbReference type="PROSITE" id="PS50042"/>
    </source>
</evidence>